<evidence type="ECO:0000313" key="1">
    <source>
        <dbReference type="EMBL" id="AET32923.1"/>
    </source>
</evidence>
<dbReference type="KEGG" id="pyr:P186_1502"/>
<sequence>MLFVALTLAGTVVKFPEDFSQAVMFQGSTITTAFTPPTWRANSDILSSDVTAKPAGGEWLNTPTMYTLPPATSATVLRVDAI</sequence>
<proteinExistence type="predicted"/>
<protein>
    <submittedName>
        <fullName evidence="1">Uncharacterized protein</fullName>
    </submittedName>
</protein>
<organism evidence="1 2">
    <name type="scientific">Pyrobaculum ferrireducens</name>
    <dbReference type="NCBI Taxonomy" id="1104324"/>
    <lineage>
        <taxon>Archaea</taxon>
        <taxon>Thermoproteota</taxon>
        <taxon>Thermoprotei</taxon>
        <taxon>Thermoproteales</taxon>
        <taxon>Thermoproteaceae</taxon>
        <taxon>Pyrobaculum</taxon>
    </lineage>
</organism>
<dbReference type="BioCyc" id="PSP1104324:GJSN-1475-MONOMER"/>
<name>G7VFB7_9CREN</name>
<gene>
    <name evidence="1" type="ORF">P186_1502</name>
</gene>
<evidence type="ECO:0000313" key="2">
    <source>
        <dbReference type="Proteomes" id="UP000005867"/>
    </source>
</evidence>
<accession>G7VFB7</accession>
<dbReference type="EMBL" id="CP003098">
    <property type="protein sequence ID" value="AET32923.1"/>
    <property type="molecule type" value="Genomic_DNA"/>
</dbReference>
<keyword evidence="2" id="KW-1185">Reference proteome</keyword>
<dbReference type="AlphaFoldDB" id="G7VFB7"/>
<dbReference type="Proteomes" id="UP000005867">
    <property type="component" value="Chromosome"/>
</dbReference>
<reference evidence="1 2" key="1">
    <citation type="journal article" date="2012" name="J. Bacteriol.">
        <title>Complete genome sequence of strain 1860, a crenarchaeon of the genus pyrobaculum able to grow with various electron acceptors.</title>
        <authorList>
            <person name="Mardanov A.V."/>
            <person name="Gumerov V.M."/>
            <person name="Slobodkina G.B."/>
            <person name="Beletsky A.V."/>
            <person name="Bonch-Osmolovskaya E.A."/>
            <person name="Ravin N.V."/>
            <person name="Skryabin K.G."/>
        </authorList>
    </citation>
    <scope>NUCLEOTIDE SEQUENCE [LARGE SCALE GENOMIC DNA]</scope>
    <source>
        <strain evidence="1 2">1860</strain>
    </source>
</reference>
<dbReference type="HOGENOM" id="CLU_2550419_0_0_2"/>